<keyword evidence="4" id="KW-1185">Reference proteome</keyword>
<feature type="binding site" evidence="2">
    <location>
        <position position="69"/>
    </location>
    <ligand>
        <name>substrate</name>
    </ligand>
</feature>
<dbReference type="EC" id="2.5.1.31" evidence="2"/>
<dbReference type="Gene3D" id="3.40.1180.10">
    <property type="entry name" value="Decaprenyl diphosphate synthase-like"/>
    <property type="match status" value="1"/>
</dbReference>
<feature type="binding site" evidence="2">
    <location>
        <position position="188"/>
    </location>
    <ligand>
        <name>substrate</name>
    </ligand>
</feature>
<reference evidence="4" key="1">
    <citation type="submission" date="2016-10" db="EMBL/GenBank/DDBJ databases">
        <authorList>
            <person name="Varghese N."/>
            <person name="Submissions S."/>
        </authorList>
    </citation>
    <scope>NUCLEOTIDE SEQUENCE [LARGE SCALE GENOMIC DNA]</scope>
    <source>
        <strain evidence="4">DSM 241</strain>
    </source>
</reference>
<evidence type="ECO:0000256" key="1">
    <source>
        <dbReference type="ARBA" id="ARBA00022679"/>
    </source>
</evidence>
<feature type="binding site" evidence="2">
    <location>
        <begin position="21"/>
        <end position="24"/>
    </location>
    <ligand>
        <name>substrate</name>
    </ligand>
</feature>
<dbReference type="GO" id="GO:0016094">
    <property type="term" value="P:polyprenol biosynthetic process"/>
    <property type="evidence" value="ECO:0007669"/>
    <property type="project" value="TreeGrafter"/>
</dbReference>
<gene>
    <name evidence="2" type="primary">uppS</name>
    <name evidence="3" type="ORF">SAMN05444515_10666</name>
</gene>
<feature type="binding site" evidence="2">
    <location>
        <begin position="194"/>
        <end position="196"/>
    </location>
    <ligand>
        <name>substrate</name>
    </ligand>
</feature>
<comment type="subunit">
    <text evidence="2">Homodimer.</text>
</comment>
<comment type="cofactor">
    <cofactor evidence="2">
        <name>Mg(2+)</name>
        <dbReference type="ChEBI" id="CHEBI:18420"/>
    </cofactor>
    <text evidence="2">Binds 2 magnesium ions per subunit.</text>
</comment>
<dbReference type="EMBL" id="FOAA01000006">
    <property type="protein sequence ID" value="SEK88386.1"/>
    <property type="molecule type" value="Genomic_DNA"/>
</dbReference>
<feature type="binding site" evidence="2">
    <location>
        <position position="37"/>
    </location>
    <ligand>
        <name>substrate</name>
    </ligand>
</feature>
<dbReference type="SUPFAM" id="SSF64005">
    <property type="entry name" value="Undecaprenyl diphosphate synthase"/>
    <property type="match status" value="1"/>
</dbReference>
<feature type="binding site" evidence="2">
    <location>
        <position position="207"/>
    </location>
    <ligand>
        <name>Mg(2+)</name>
        <dbReference type="ChEBI" id="CHEBI:18420"/>
    </ligand>
</feature>
<dbReference type="GO" id="GO:0008360">
    <property type="term" value="P:regulation of cell shape"/>
    <property type="evidence" value="ECO:0007669"/>
    <property type="project" value="UniProtKB-KW"/>
</dbReference>
<comment type="function">
    <text evidence="2">Catalyzes the sequential condensation of isopentenyl diphosphate (IPP) with (2E,6E)-farnesyl diphosphate (E,E-FPP) to yield (2Z,6Z,10Z,14Z,18Z,22Z,26Z,30Z,34E,38E)-undecaprenyl diphosphate (di-trans,octa-cis-UPP). UPP is the precursor of glycosyl carrier lipid in the biosynthesis of bacterial cell wall polysaccharide components such as peptidoglycan and lipopolysaccharide.</text>
</comment>
<keyword evidence="2" id="KW-0961">Cell wall biogenesis/degradation</keyword>
<keyword evidence="1 2" id="KW-0808">Transferase</keyword>
<dbReference type="Pfam" id="PF01255">
    <property type="entry name" value="Prenyltransf"/>
    <property type="match status" value="1"/>
</dbReference>
<feature type="binding site" evidence="2">
    <location>
        <position position="20"/>
    </location>
    <ligand>
        <name>Mg(2+)</name>
        <dbReference type="ChEBI" id="CHEBI:18420"/>
    </ligand>
</feature>
<name>A0A1H7KPD9_9GAMM</name>
<dbReference type="Proteomes" id="UP000199256">
    <property type="component" value="Unassembled WGS sequence"/>
</dbReference>
<accession>A0A1H7KPD9</accession>
<sequence>MTPFPVNTAGTPRHVAIIMDGNGRWARSRMLPRTEGHRQGVNSARMAVRYCAEQGVRVLTLFAFSSENWRRPRQEVGTLMDLFIGSIGREVPELVEKGIRLRFIGDRAAFSSKLQKRMADAEERTRENQRMDLVVAVSYGGRWDIAHAAAAVAERVRCGELDPEHITPEVMEAHLSTAGLPEPDLFVRTGGEQRISNFLLWQLAYTELFFTDVLWPDFKEEELGRAFEYYAGRQRRFGHIQEQIAGRE</sequence>
<feature type="active site" evidence="2">
    <location>
        <position position="20"/>
    </location>
</feature>
<protein>
    <recommendedName>
        <fullName evidence="2">Ditrans,polycis-undecaprenyl-diphosphate synthase ((2E,6E)-farnesyl-diphosphate specific)</fullName>
        <ecNumber evidence="2">2.5.1.31</ecNumber>
    </recommendedName>
    <alternativeName>
        <fullName evidence="2">Ditrans,polycis-undecaprenylcistransferase</fullName>
    </alternativeName>
    <alternativeName>
        <fullName evidence="2">Undecaprenyl diphosphate synthase</fullName>
        <shortName evidence="2">UDS</shortName>
    </alternativeName>
    <alternativeName>
        <fullName evidence="2">Undecaprenyl pyrophosphate synthase</fullName>
        <shortName evidence="2">UPP synthase</shortName>
    </alternativeName>
</protein>
<comment type="catalytic activity">
    <reaction evidence="2">
        <text>8 isopentenyl diphosphate + (2E,6E)-farnesyl diphosphate = di-trans,octa-cis-undecaprenyl diphosphate + 8 diphosphate</text>
        <dbReference type="Rhea" id="RHEA:27551"/>
        <dbReference type="ChEBI" id="CHEBI:33019"/>
        <dbReference type="ChEBI" id="CHEBI:58405"/>
        <dbReference type="ChEBI" id="CHEBI:128769"/>
        <dbReference type="ChEBI" id="CHEBI:175763"/>
        <dbReference type="EC" id="2.5.1.31"/>
    </reaction>
</comment>
<dbReference type="HAMAP" id="MF_01139">
    <property type="entry name" value="ISPT"/>
    <property type="match status" value="1"/>
</dbReference>
<evidence type="ECO:0000313" key="3">
    <source>
        <dbReference type="EMBL" id="SEK88386.1"/>
    </source>
</evidence>
<proteinExistence type="inferred from homology"/>
<dbReference type="InterPro" id="IPR001441">
    <property type="entry name" value="UPP_synth-like"/>
</dbReference>
<comment type="similarity">
    <text evidence="2">Belongs to the UPP synthase family.</text>
</comment>
<feature type="binding site" evidence="2">
    <location>
        <begin position="65"/>
        <end position="67"/>
    </location>
    <ligand>
        <name>substrate</name>
    </ligand>
</feature>
<feature type="binding site" evidence="2">
    <location>
        <position position="33"/>
    </location>
    <ligand>
        <name>substrate</name>
    </ligand>
</feature>
<dbReference type="GO" id="GO:0008834">
    <property type="term" value="F:ditrans,polycis-undecaprenyl-diphosphate synthase [(2E,6E)-farnesyl-diphosphate specific] activity"/>
    <property type="evidence" value="ECO:0007669"/>
    <property type="project" value="UniProtKB-UniRule"/>
</dbReference>
<dbReference type="GO" id="GO:0005829">
    <property type="term" value="C:cytosol"/>
    <property type="evidence" value="ECO:0007669"/>
    <property type="project" value="TreeGrafter"/>
</dbReference>
<dbReference type="RefSeq" id="WP_090252705.1">
    <property type="nucleotide sequence ID" value="NZ_FOAA01000006.1"/>
</dbReference>
<dbReference type="STRING" id="1396821.SAMN05444515_10666"/>
<keyword evidence="2" id="KW-0479">Metal-binding</keyword>
<feature type="binding site" evidence="2">
    <location>
        <position position="25"/>
    </location>
    <ligand>
        <name>substrate</name>
    </ligand>
</feature>
<organism evidence="3 4">
    <name type="scientific">Ectothiorhodospira marina</name>
    <dbReference type="NCBI Taxonomy" id="1396821"/>
    <lineage>
        <taxon>Bacteria</taxon>
        <taxon>Pseudomonadati</taxon>
        <taxon>Pseudomonadota</taxon>
        <taxon>Gammaproteobacteria</taxon>
        <taxon>Chromatiales</taxon>
        <taxon>Ectothiorhodospiraceae</taxon>
        <taxon>Ectothiorhodospira</taxon>
    </lineage>
</organism>
<dbReference type="GO" id="GO:0009252">
    <property type="term" value="P:peptidoglycan biosynthetic process"/>
    <property type="evidence" value="ECO:0007669"/>
    <property type="project" value="UniProtKB-UniRule"/>
</dbReference>
<dbReference type="InterPro" id="IPR036424">
    <property type="entry name" value="UPP_synth-like_sf"/>
</dbReference>
<keyword evidence="2" id="KW-0460">Magnesium</keyword>
<keyword evidence="2" id="KW-0573">Peptidoglycan synthesis</keyword>
<feature type="binding site" evidence="2">
    <location>
        <position position="71"/>
    </location>
    <ligand>
        <name>substrate</name>
    </ligand>
</feature>
<dbReference type="GO" id="GO:0000287">
    <property type="term" value="F:magnesium ion binding"/>
    <property type="evidence" value="ECO:0007669"/>
    <property type="project" value="UniProtKB-UniRule"/>
</dbReference>
<dbReference type="AlphaFoldDB" id="A0A1H7KPD9"/>
<dbReference type="PANTHER" id="PTHR10291">
    <property type="entry name" value="DEHYDRODOLICHYL DIPHOSPHATE SYNTHASE FAMILY MEMBER"/>
    <property type="match status" value="1"/>
</dbReference>
<dbReference type="GO" id="GO:0071555">
    <property type="term" value="P:cell wall organization"/>
    <property type="evidence" value="ECO:0007669"/>
    <property type="project" value="UniProtKB-KW"/>
</dbReference>
<keyword evidence="2" id="KW-0133">Cell shape</keyword>
<dbReference type="CDD" id="cd00475">
    <property type="entry name" value="Cis_IPPS"/>
    <property type="match status" value="1"/>
</dbReference>
<evidence type="ECO:0000256" key="2">
    <source>
        <dbReference type="HAMAP-Rule" id="MF_01139"/>
    </source>
</evidence>
<dbReference type="FunFam" id="3.40.1180.10:FF:000001">
    <property type="entry name" value="(2E,6E)-farnesyl-diphosphate-specific ditrans,polycis-undecaprenyl-diphosphate synthase"/>
    <property type="match status" value="1"/>
</dbReference>
<evidence type="ECO:0000313" key="4">
    <source>
        <dbReference type="Proteomes" id="UP000199256"/>
    </source>
</evidence>
<dbReference type="OrthoDB" id="4191603at2"/>
<dbReference type="InterPro" id="IPR018520">
    <property type="entry name" value="UPP_synth-like_CS"/>
</dbReference>
<dbReference type="NCBIfam" id="TIGR00055">
    <property type="entry name" value="uppS"/>
    <property type="match status" value="1"/>
</dbReference>
<dbReference type="PANTHER" id="PTHR10291:SF0">
    <property type="entry name" value="DEHYDRODOLICHYL DIPHOSPHATE SYNTHASE 2"/>
    <property type="match status" value="1"/>
</dbReference>
<feature type="active site" description="Proton acceptor" evidence="2">
    <location>
        <position position="68"/>
    </location>
</feature>
<dbReference type="PROSITE" id="PS01066">
    <property type="entry name" value="UPP_SYNTHASE"/>
    <property type="match status" value="1"/>
</dbReference>